<proteinExistence type="predicted"/>
<dbReference type="EMBL" id="BAABWH010000005">
    <property type="protein sequence ID" value="GAA6145943.1"/>
    <property type="molecule type" value="Genomic_DNA"/>
</dbReference>
<keyword evidence="1" id="KW-0812">Transmembrane</keyword>
<keyword evidence="1" id="KW-1133">Transmembrane helix</keyword>
<keyword evidence="3" id="KW-1185">Reference proteome</keyword>
<feature type="transmembrane region" description="Helical" evidence="1">
    <location>
        <begin position="137"/>
        <end position="161"/>
    </location>
</feature>
<gene>
    <name evidence="2" type="ORF">NBRC116585_20610</name>
</gene>
<evidence type="ECO:0000313" key="3">
    <source>
        <dbReference type="Proteomes" id="UP001481413"/>
    </source>
</evidence>
<keyword evidence="1" id="KW-0472">Membrane</keyword>
<reference evidence="2 3" key="1">
    <citation type="submission" date="2024-04" db="EMBL/GenBank/DDBJ databases">
        <title>Draft genome sequence of Thalassolituus maritimus NBRC 116585.</title>
        <authorList>
            <person name="Miyakawa T."/>
            <person name="Kusuya Y."/>
            <person name="Miura T."/>
        </authorList>
    </citation>
    <scope>NUCLEOTIDE SEQUENCE [LARGE SCALE GENOMIC DNA]</scope>
    <source>
        <strain evidence="2 3">5NW40-0001</strain>
    </source>
</reference>
<organism evidence="2 3">
    <name type="scientific">Thalassolituus maritimus</name>
    <dbReference type="NCBI Taxonomy" id="484498"/>
    <lineage>
        <taxon>Bacteria</taxon>
        <taxon>Pseudomonadati</taxon>
        <taxon>Pseudomonadota</taxon>
        <taxon>Gammaproteobacteria</taxon>
        <taxon>Oceanospirillales</taxon>
        <taxon>Oceanospirillaceae</taxon>
        <taxon>Thalassolituus</taxon>
    </lineage>
</organism>
<name>A0ABQ0A0M0_9GAMM</name>
<dbReference type="RefSeq" id="WP_353295068.1">
    <property type="nucleotide sequence ID" value="NZ_BAABWH010000005.1"/>
</dbReference>
<protein>
    <recommendedName>
        <fullName evidence="4">DUF2127 domain-containing protein</fullName>
    </recommendedName>
</protein>
<evidence type="ECO:0000256" key="1">
    <source>
        <dbReference type="SAM" id="Phobius"/>
    </source>
</evidence>
<sequence>MLRATFGRGWLAVAFGILFLASQIKIATILHGADASHLLFAFQFSFNADAFAGLLQTISPEQRAGLQAHFVFDHIHPLWYGGLIVTLAAWLIKQNQLAGQWDLLILLGVIPSVMDVIENSIHEPLFLGTSLPTDPAVTIAAICATIKWSTALGYLLLAIALGIRAAKRQHEETREQKRTA</sequence>
<feature type="transmembrane region" description="Helical" evidence="1">
    <location>
        <begin position="99"/>
        <end position="117"/>
    </location>
</feature>
<feature type="transmembrane region" description="Helical" evidence="1">
    <location>
        <begin position="75"/>
        <end position="92"/>
    </location>
</feature>
<evidence type="ECO:0008006" key="4">
    <source>
        <dbReference type="Google" id="ProtNLM"/>
    </source>
</evidence>
<evidence type="ECO:0000313" key="2">
    <source>
        <dbReference type="EMBL" id="GAA6145943.1"/>
    </source>
</evidence>
<comment type="caution">
    <text evidence="2">The sequence shown here is derived from an EMBL/GenBank/DDBJ whole genome shotgun (WGS) entry which is preliminary data.</text>
</comment>
<dbReference type="Proteomes" id="UP001481413">
    <property type="component" value="Unassembled WGS sequence"/>
</dbReference>
<accession>A0ABQ0A0M0</accession>